<dbReference type="GO" id="GO:0061630">
    <property type="term" value="F:ubiquitin protein ligase activity"/>
    <property type="evidence" value="ECO:0007669"/>
    <property type="project" value="UniProtKB-EC"/>
</dbReference>
<evidence type="ECO:0000313" key="13">
    <source>
        <dbReference type="EMBL" id="OZJ01696.1"/>
    </source>
</evidence>
<evidence type="ECO:0000259" key="12">
    <source>
        <dbReference type="Pfam" id="PF23113"/>
    </source>
</evidence>
<dbReference type="SUPFAM" id="SSF88713">
    <property type="entry name" value="Glycoside hydrolase/deacetylase"/>
    <property type="match status" value="1"/>
</dbReference>
<name>A0A261XTK6_9FUNG</name>
<dbReference type="InterPro" id="IPR011330">
    <property type="entry name" value="Glyco_hydro/deAcase_b/a-brl"/>
</dbReference>
<comment type="caution">
    <text evidence="13">The sequence shown here is derived from an EMBL/GenBank/DDBJ whole genome shotgun (WGS) entry which is preliminary data.</text>
</comment>
<dbReference type="PANTHER" id="PTHR13145:SF0">
    <property type="entry name" value="E3 UBIQUITIN-PROTEIN LIGASE MARCHF6"/>
    <property type="match status" value="1"/>
</dbReference>
<accession>A0A261XTK6</accession>
<keyword evidence="9" id="KW-0472">Membrane</keyword>
<dbReference type="Pfam" id="PF23113">
    <property type="entry name" value="MARCHF6_C"/>
    <property type="match status" value="1"/>
</dbReference>
<evidence type="ECO:0000256" key="4">
    <source>
        <dbReference type="ARBA" id="ARBA00012483"/>
    </source>
</evidence>
<gene>
    <name evidence="13" type="ORF">BZG36_05489</name>
</gene>
<dbReference type="Gene3D" id="3.20.20.370">
    <property type="entry name" value="Glycoside hydrolase/deacetylase"/>
    <property type="match status" value="1"/>
</dbReference>
<dbReference type="PANTHER" id="PTHR13145">
    <property type="entry name" value="SSM4 PROTEIN"/>
    <property type="match status" value="1"/>
</dbReference>
<organism evidence="13 14">
    <name type="scientific">Bifiguratus adelaidae</name>
    <dbReference type="NCBI Taxonomy" id="1938954"/>
    <lineage>
        <taxon>Eukaryota</taxon>
        <taxon>Fungi</taxon>
        <taxon>Fungi incertae sedis</taxon>
        <taxon>Mucoromycota</taxon>
        <taxon>Mucoromycotina</taxon>
        <taxon>Endogonomycetes</taxon>
        <taxon>Endogonales</taxon>
        <taxon>Endogonales incertae sedis</taxon>
        <taxon>Bifiguratus</taxon>
    </lineage>
</organism>
<dbReference type="GO" id="GO:0036503">
    <property type="term" value="P:ERAD pathway"/>
    <property type="evidence" value="ECO:0007669"/>
    <property type="project" value="TreeGrafter"/>
</dbReference>
<keyword evidence="8" id="KW-1133">Transmembrane helix</keyword>
<dbReference type="GO" id="GO:0005975">
    <property type="term" value="P:carbohydrate metabolic process"/>
    <property type="evidence" value="ECO:0007669"/>
    <property type="project" value="InterPro"/>
</dbReference>
<comment type="subcellular location">
    <subcellularLocation>
        <location evidence="2">Membrane</location>
        <topology evidence="2">Multi-pass membrane protein</topology>
    </subcellularLocation>
</comment>
<keyword evidence="14" id="KW-1185">Reference proteome</keyword>
<feature type="region of interest" description="Disordered" evidence="10">
    <location>
        <begin position="1028"/>
        <end position="1047"/>
    </location>
</feature>
<dbReference type="CDD" id="cd10919">
    <property type="entry name" value="CE4_CDA_like"/>
    <property type="match status" value="1"/>
</dbReference>
<dbReference type="GO" id="GO:0005789">
    <property type="term" value="C:endoplasmic reticulum membrane"/>
    <property type="evidence" value="ECO:0007669"/>
    <property type="project" value="TreeGrafter"/>
</dbReference>
<protein>
    <recommendedName>
        <fullName evidence="4">RING-type E3 ubiquitin transferase</fullName>
        <ecNumber evidence="4">2.3.2.27</ecNumber>
    </recommendedName>
</protein>
<sequence length="1544" mass="169990">AVPEPGLNVRLAPREPPVDAAEDDDMEPAGDDMDGVLEAIGMRGSLWMLVQNSALMMLLIGCCLGVAIWIPFIFGKTLLMLSPTDLIQLPLFILRCITDPLVDFVLDVCLPAVTSKFNNAISSYLQGHDDSTVLFIALEGSRRMMDGIQHVWFELFHQTSSTTGTSEITQVASSNATSFISHLSHLPLLGAHIAPLDQQLQTTTSQIVSSIQPYVDRGMALWESFGTGSSPMDRFACIVVGYAALIALGAWYLARSRNAYGQTVGRAAQQAIRQQGIILKVAFFIAIELIIFPIVCGILLDLSTFPLFAGATIRSRWQFHVAAPLGSTFLHWFCGTGFMFHFAVFVTLCREIVRPGVMWFIRDPNDPQFHPIKEILEKPMWTQLKKIGASGLMYSAMILLGIGSVVWTITFIIPGLCPLNLSFTSPALQLQSHLLSEFPIDLHLYHIIVPLTISYANPKAFFKKVFETWWHFAARQLRLTSFMFDERRPDEEGTHVHKTWSSWLKRERAVVTKEEDGTLTVVTASENVAFVKDGHFVRAPHYDAVPIVPGRRMLVPVDEHGEAIDPSERAAGHPAAAGLNANDPGTVVVYVPPNFRQRIMAFLFLMWLCGSVFACSITILPLALGRYLLTTFVTSGRAVHDIYTITTGLYLLWALLFVVRWTWQKVQAKKQNQARITLADVVGFSRVVSVWMSFLVVAFGLLLPLLFGLLMELYLIMPIKPSPPTRPPVILLNFVQDWALGVLYMKIAYRIVTVLPNETWKQSLEAVFADGWQQPNVKAAAQVLLPTIAASIAALVLPSSLAWLAIKLLAIRDPLQQTQIFRYTHPTVLTIVLLYIGHKGVYTVVKHWIQSIREEEYLVGRRLHNLDEDANLQRDEVIFLTEEDSLNTSFRDDSLAYRKLFSELEDSELESIKDALEASDESTHSADGMDPLPDLEDENPFVTRERGVPGFLRHAANEPTPPTQQVSHRTLPYATINIVPSGITVGLLALFLYVVIDYSPTLVKNFLLILLTVLLIYHLASPDFRPTLSNTASPSPPSTTPSEPSALTLDLKSDVGESERKLVPSMIEFGAVPASHAQAGQASAAYSCDATACKPPACLCASQTPPGGIAPKDAPQFVTVTFDDSVQNYLWDTVQQMLSTKNPNGCPAKGTFFTEVLYTNFTLVQQFYAAGNEVADHTVNHYDLPQPADEISACRQILKEYAGVPLGKIQGFRAPFLNYTLDTLKELAAQNFTYDSSATAVVDDAYWPYTLDYGIANDCWTGQCGAGQAKIPGLWEIPMYAIVDPSNTQTVIGLMDVYLEANTTAISSYMSANFDRHYNGNRQPFGVYVHPVHLSTIPGVPIASGQQAPADYLSSTVSFLSSIASQPDVWFVSNEQLLQWMKNPVPASQLASQPYMQCQKPVINKNICNGLDDTNSGTPDQGLLNNCLINNTVSFSTCWNCPTQVPTTQNPNPPSSVAAGQANYRYPLPDNCDSVWFDPMTNICLCTNSTCAYQDIAVSNGTNSTNASASAASSGKGSTSASNIISISTTTLVLFVLSALCLQL</sequence>
<evidence type="ECO:0000259" key="11">
    <source>
        <dbReference type="Pfam" id="PF01522"/>
    </source>
</evidence>
<dbReference type="GO" id="GO:0016810">
    <property type="term" value="F:hydrolase activity, acting on carbon-nitrogen (but not peptide) bonds"/>
    <property type="evidence" value="ECO:0007669"/>
    <property type="project" value="InterPro"/>
</dbReference>
<dbReference type="InterPro" id="IPR056521">
    <property type="entry name" value="MARCHF6-like_C"/>
</dbReference>
<feature type="region of interest" description="Disordered" evidence="10">
    <location>
        <begin position="1"/>
        <end position="29"/>
    </location>
</feature>
<keyword evidence="5" id="KW-0808">Transferase</keyword>
<dbReference type="OrthoDB" id="504708at2759"/>
<feature type="region of interest" description="Disordered" evidence="10">
    <location>
        <begin position="916"/>
        <end position="939"/>
    </location>
</feature>
<keyword evidence="6" id="KW-0812">Transmembrane</keyword>
<evidence type="ECO:0000256" key="9">
    <source>
        <dbReference type="ARBA" id="ARBA00023136"/>
    </source>
</evidence>
<evidence type="ECO:0000256" key="7">
    <source>
        <dbReference type="ARBA" id="ARBA00022786"/>
    </source>
</evidence>
<feature type="compositionally biased region" description="Acidic residues" evidence="10">
    <location>
        <begin position="20"/>
        <end position="29"/>
    </location>
</feature>
<dbReference type="InterPro" id="IPR002509">
    <property type="entry name" value="NODB_dom"/>
</dbReference>
<evidence type="ECO:0000256" key="1">
    <source>
        <dbReference type="ARBA" id="ARBA00000900"/>
    </source>
</evidence>
<dbReference type="Pfam" id="PF01522">
    <property type="entry name" value="Polysacc_deac_1"/>
    <property type="match status" value="1"/>
</dbReference>
<feature type="domain" description="E3 ubiquitin-protein ligase MARCHF6-like C-terminal" evidence="12">
    <location>
        <begin position="692"/>
        <end position="853"/>
    </location>
</feature>
<dbReference type="Proteomes" id="UP000242875">
    <property type="component" value="Unassembled WGS sequence"/>
</dbReference>
<reference evidence="13 14" key="1">
    <citation type="journal article" date="2017" name="Mycologia">
        <title>Bifiguratus adelaidae, gen. et sp. nov., a new member of Mucoromycotina in endophytic and soil-dwelling habitats.</title>
        <authorList>
            <person name="Torres-Cruz T.J."/>
            <person name="Billingsley Tobias T.L."/>
            <person name="Almatruk M."/>
            <person name="Hesse C."/>
            <person name="Kuske C.R."/>
            <person name="Desiro A."/>
            <person name="Benucci G.M."/>
            <person name="Bonito G."/>
            <person name="Stajich J.E."/>
            <person name="Dunlap C."/>
            <person name="Arnold A.E."/>
            <person name="Porras-Alfaro A."/>
        </authorList>
    </citation>
    <scope>NUCLEOTIDE SEQUENCE [LARGE SCALE GENOMIC DNA]</scope>
    <source>
        <strain evidence="13 14">AZ0501</strain>
    </source>
</reference>
<feature type="non-terminal residue" evidence="13">
    <location>
        <position position="1"/>
    </location>
</feature>
<feature type="domain" description="NodB homology" evidence="11">
    <location>
        <begin position="1114"/>
        <end position="1233"/>
    </location>
</feature>
<evidence type="ECO:0000256" key="3">
    <source>
        <dbReference type="ARBA" id="ARBA00004906"/>
    </source>
</evidence>
<evidence type="ECO:0000256" key="6">
    <source>
        <dbReference type="ARBA" id="ARBA00022692"/>
    </source>
</evidence>
<evidence type="ECO:0000256" key="10">
    <source>
        <dbReference type="SAM" id="MobiDB-lite"/>
    </source>
</evidence>
<dbReference type="EC" id="2.3.2.27" evidence="4"/>
<proteinExistence type="predicted"/>
<evidence type="ECO:0000313" key="14">
    <source>
        <dbReference type="Proteomes" id="UP000242875"/>
    </source>
</evidence>
<keyword evidence="7" id="KW-0833">Ubl conjugation pathway</keyword>
<evidence type="ECO:0000256" key="8">
    <source>
        <dbReference type="ARBA" id="ARBA00022989"/>
    </source>
</evidence>
<dbReference type="EMBL" id="MVBO01000261">
    <property type="protein sequence ID" value="OZJ01696.1"/>
    <property type="molecule type" value="Genomic_DNA"/>
</dbReference>
<comment type="catalytic activity">
    <reaction evidence="1">
        <text>S-ubiquitinyl-[E2 ubiquitin-conjugating enzyme]-L-cysteine + [acceptor protein]-L-lysine = [E2 ubiquitin-conjugating enzyme]-L-cysteine + N(6)-ubiquitinyl-[acceptor protein]-L-lysine.</text>
        <dbReference type="EC" id="2.3.2.27"/>
    </reaction>
</comment>
<comment type="pathway">
    <text evidence="3">Protein modification; protein ubiquitination.</text>
</comment>
<evidence type="ECO:0000256" key="5">
    <source>
        <dbReference type="ARBA" id="ARBA00022679"/>
    </source>
</evidence>
<evidence type="ECO:0000256" key="2">
    <source>
        <dbReference type="ARBA" id="ARBA00004141"/>
    </source>
</evidence>